<dbReference type="GO" id="GO:0005743">
    <property type="term" value="C:mitochondrial inner membrane"/>
    <property type="evidence" value="ECO:0007669"/>
    <property type="project" value="UniProtKB-SubCell"/>
</dbReference>
<keyword evidence="9" id="KW-0472">Membrane</keyword>
<dbReference type="InterPro" id="IPR004203">
    <property type="entry name" value="Cyt_c_oxidase_su4_fam"/>
</dbReference>
<comment type="similarity">
    <text evidence="2">Belongs to the cytochrome c oxidase IV family.</text>
</comment>
<dbReference type="PANTHER" id="PTHR10707:SF10">
    <property type="entry name" value="CYTOCHROME C OXIDASE SUBUNIT 4"/>
    <property type="match status" value="1"/>
</dbReference>
<evidence type="ECO:0000256" key="6">
    <source>
        <dbReference type="ARBA" id="ARBA00022989"/>
    </source>
</evidence>
<dbReference type="GO" id="GO:0016491">
    <property type="term" value="F:oxidoreductase activity"/>
    <property type="evidence" value="ECO:0007669"/>
    <property type="project" value="UniProtKB-KW"/>
</dbReference>
<dbReference type="VEuPathDB" id="FungiDB:MSYG_0140"/>
<evidence type="ECO:0000256" key="5">
    <source>
        <dbReference type="ARBA" id="ARBA00022946"/>
    </source>
</evidence>
<keyword evidence="7" id="KW-0560">Oxidoreductase</keyword>
<evidence type="ECO:0000256" key="3">
    <source>
        <dbReference type="ARBA" id="ARBA00022692"/>
    </source>
</evidence>
<dbReference type="PANTHER" id="PTHR10707">
    <property type="entry name" value="CYTOCHROME C OXIDASE SUBUNIT IV"/>
    <property type="match status" value="1"/>
</dbReference>
<dbReference type="STRING" id="1230383.A0A1M8A091"/>
<organism evidence="11 12">
    <name type="scientific">Malassezia sympodialis (strain ATCC 42132)</name>
    <name type="common">Atopic eczema-associated yeast</name>
    <dbReference type="NCBI Taxonomy" id="1230383"/>
    <lineage>
        <taxon>Eukaryota</taxon>
        <taxon>Fungi</taxon>
        <taxon>Dikarya</taxon>
        <taxon>Basidiomycota</taxon>
        <taxon>Ustilaginomycotina</taxon>
        <taxon>Malasseziomycetes</taxon>
        <taxon>Malasseziales</taxon>
        <taxon>Malasseziaceae</taxon>
        <taxon>Malassezia</taxon>
    </lineage>
</organism>
<dbReference type="Gene3D" id="1.10.442.10">
    <property type="entry name" value="Cytochrome c oxidase subunit IV"/>
    <property type="match status" value="1"/>
</dbReference>
<evidence type="ECO:0000256" key="9">
    <source>
        <dbReference type="ARBA" id="ARBA00023136"/>
    </source>
</evidence>
<keyword evidence="12" id="KW-1185">Reference proteome</keyword>
<evidence type="ECO:0000313" key="12">
    <source>
        <dbReference type="Proteomes" id="UP000186303"/>
    </source>
</evidence>
<evidence type="ECO:0000256" key="10">
    <source>
        <dbReference type="SAM" id="MobiDB-lite"/>
    </source>
</evidence>
<reference evidence="12" key="1">
    <citation type="journal article" date="2017" name="Nucleic Acids Res.">
        <title>Proteogenomics produces comprehensive and highly accurate protein-coding gene annotation in a complete genome assembly of Malassezia sympodialis.</title>
        <authorList>
            <person name="Zhu Y."/>
            <person name="Engstroem P.G."/>
            <person name="Tellgren-Roth C."/>
            <person name="Baudo C.D."/>
            <person name="Kennell J.C."/>
            <person name="Sun S."/>
            <person name="Billmyre R.B."/>
            <person name="Schroeder M.S."/>
            <person name="Andersson A."/>
            <person name="Holm T."/>
            <person name="Sigurgeirsson B."/>
            <person name="Wu G."/>
            <person name="Sankaranarayanan S.R."/>
            <person name="Siddharthan R."/>
            <person name="Sanyal K."/>
            <person name="Lundeberg J."/>
            <person name="Nystedt B."/>
            <person name="Boekhout T."/>
            <person name="Dawson T.L. Jr."/>
            <person name="Heitman J."/>
            <person name="Scheynius A."/>
            <person name="Lehtioe J."/>
        </authorList>
    </citation>
    <scope>NUCLEOTIDE SEQUENCE [LARGE SCALE GENOMIC DNA]</scope>
    <source>
        <strain evidence="12">ATCC 42132</strain>
    </source>
</reference>
<evidence type="ECO:0000256" key="1">
    <source>
        <dbReference type="ARBA" id="ARBA00004434"/>
    </source>
</evidence>
<feature type="region of interest" description="Disordered" evidence="10">
    <location>
        <begin position="159"/>
        <end position="183"/>
    </location>
</feature>
<keyword evidence="6" id="KW-1133">Transmembrane helix</keyword>
<name>A0A1M8A091_MALS4</name>
<protein>
    <submittedName>
        <fullName evidence="11">Similar to S.cerevisiae protein COX5A (Subunit Va of cytochrome c oxidase)</fullName>
    </submittedName>
</protein>
<dbReference type="Pfam" id="PF02936">
    <property type="entry name" value="COX4"/>
    <property type="match status" value="1"/>
</dbReference>
<evidence type="ECO:0000256" key="4">
    <source>
        <dbReference type="ARBA" id="ARBA00022792"/>
    </source>
</evidence>
<dbReference type="GO" id="GO:0045277">
    <property type="term" value="C:respiratory chain complex IV"/>
    <property type="evidence" value="ECO:0007669"/>
    <property type="project" value="InterPro"/>
</dbReference>
<sequence>MLGSARAAVPRILPRRVPAGVRTVITKSERWTPETARNAQQIIEGPQSQDLSKVLPNIEGMWPNMAKEEQYSVYKAVEELQRKNWKELSMDEKKAAYFVSYGPYGPRKAVVPQGQTGKVALGVAVGVLLGLGGFYSVRSMAQPAPKTLTKEYQEQMTARAKETKQNPISGIASEGYKGKGHVA</sequence>
<evidence type="ECO:0000256" key="2">
    <source>
        <dbReference type="ARBA" id="ARBA00008135"/>
    </source>
</evidence>
<accession>A0A1M8A091</accession>
<dbReference type="AlphaFoldDB" id="A0A1M8A091"/>
<dbReference type="InterPro" id="IPR036639">
    <property type="entry name" value="Cyt_c_oxidase_su4_sf"/>
</dbReference>
<keyword evidence="5" id="KW-0809">Transit peptide</keyword>
<dbReference type="OMA" id="WYISYGA"/>
<dbReference type="EMBL" id="LT671821">
    <property type="protein sequence ID" value="SHO75807.1"/>
    <property type="molecule type" value="Genomic_DNA"/>
</dbReference>
<comment type="subcellular location">
    <subcellularLocation>
        <location evidence="1">Mitochondrion inner membrane</location>
        <topology evidence="1">Single-pass membrane protein</topology>
    </subcellularLocation>
</comment>
<dbReference type="SUPFAM" id="SSF81406">
    <property type="entry name" value="Mitochondrial cytochrome c oxidase subunit IV"/>
    <property type="match status" value="1"/>
</dbReference>
<keyword evidence="3" id="KW-0812">Transmembrane</keyword>
<gene>
    <name evidence="11" type="ORF">MSYG_0140</name>
</gene>
<dbReference type="OrthoDB" id="186013at2759"/>
<keyword evidence="8" id="KW-0496">Mitochondrion</keyword>
<evidence type="ECO:0000256" key="8">
    <source>
        <dbReference type="ARBA" id="ARBA00023128"/>
    </source>
</evidence>
<evidence type="ECO:0000313" key="11">
    <source>
        <dbReference type="EMBL" id="SHO75807.1"/>
    </source>
</evidence>
<evidence type="ECO:0000256" key="7">
    <source>
        <dbReference type="ARBA" id="ARBA00023002"/>
    </source>
</evidence>
<dbReference type="GO" id="GO:0006123">
    <property type="term" value="P:mitochondrial electron transport, cytochrome c to oxygen"/>
    <property type="evidence" value="ECO:0007669"/>
    <property type="project" value="InterPro"/>
</dbReference>
<dbReference type="Proteomes" id="UP000186303">
    <property type="component" value="Chromosome 1"/>
</dbReference>
<keyword evidence="4" id="KW-0999">Mitochondrion inner membrane</keyword>
<proteinExistence type="inferred from homology"/>